<reference evidence="3" key="1">
    <citation type="submission" date="2018-05" db="EMBL/GenBank/DDBJ databases">
        <authorList>
            <person name="Lanie J.A."/>
            <person name="Ng W.-L."/>
            <person name="Kazmierczak K.M."/>
            <person name="Andrzejewski T.M."/>
            <person name="Davidsen T.M."/>
            <person name="Wayne K.J."/>
            <person name="Tettelin H."/>
            <person name="Glass J.I."/>
            <person name="Rusch D."/>
            <person name="Podicherti R."/>
            <person name="Tsui H.-C.T."/>
            <person name="Winkler M.E."/>
        </authorList>
    </citation>
    <scope>NUCLEOTIDE SEQUENCE</scope>
</reference>
<dbReference type="PANTHER" id="PTHR43244">
    <property type="match status" value="1"/>
</dbReference>
<feature type="domain" description="Luciferase-like" evidence="2">
    <location>
        <begin position="13"/>
        <end position="304"/>
    </location>
</feature>
<dbReference type="EMBL" id="UINC01006731">
    <property type="protein sequence ID" value="SVA29296.1"/>
    <property type="molecule type" value="Genomic_DNA"/>
</dbReference>
<dbReference type="InterPro" id="IPR050564">
    <property type="entry name" value="F420-G6PD/mer"/>
</dbReference>
<sequence>MENIGISFGGGLDPRDVVECAKLADQLGYDSIWITEGNGGDQFSILTACSLVTKTLRLGTSISSVFVRSAPTIAMAAACVDAYSEGRLILGLGSSHKVQVEGQHGITYSKPYTTILESVHIIRTLLHDESISYNGEVYRLNEFKLSFKPYRSEIPIYLAAVFPKMLKKAGELADGVILTQTMPEKASEARDMIIEGAESSGRRPEKLEIASLLSCYVTTNKDDARKHARESLAHTCGFYPRYNRFIAKSGFKQEAAAIKLLWDQRKFSAAAQNVSDEMVDTFNIIGDPDECLDRIENHRKAGITLPILGFRSCKNDLKREILTSIRSIAN</sequence>
<dbReference type="InterPro" id="IPR011251">
    <property type="entry name" value="Luciferase-like_dom"/>
</dbReference>
<dbReference type="GO" id="GO:0016705">
    <property type="term" value="F:oxidoreductase activity, acting on paired donors, with incorporation or reduction of molecular oxygen"/>
    <property type="evidence" value="ECO:0007669"/>
    <property type="project" value="InterPro"/>
</dbReference>
<proteinExistence type="predicted"/>
<evidence type="ECO:0000313" key="3">
    <source>
        <dbReference type="EMBL" id="SVA29296.1"/>
    </source>
</evidence>
<gene>
    <name evidence="3" type="ORF">METZ01_LOCUS82150</name>
</gene>
<name>A0A381UMA6_9ZZZZ</name>
<keyword evidence="1" id="KW-0560">Oxidoreductase</keyword>
<accession>A0A381UMA6</accession>
<organism evidence="3">
    <name type="scientific">marine metagenome</name>
    <dbReference type="NCBI Taxonomy" id="408172"/>
    <lineage>
        <taxon>unclassified sequences</taxon>
        <taxon>metagenomes</taxon>
        <taxon>ecological metagenomes</taxon>
    </lineage>
</organism>
<dbReference type="CDD" id="cd01097">
    <property type="entry name" value="Tetrahydromethanopterin_reductase"/>
    <property type="match status" value="1"/>
</dbReference>
<dbReference type="PANTHER" id="PTHR43244:SF1">
    <property type="entry name" value="5,10-METHYLENETETRAHYDROMETHANOPTERIN REDUCTASE"/>
    <property type="match status" value="1"/>
</dbReference>
<dbReference type="Gene3D" id="3.20.20.30">
    <property type="entry name" value="Luciferase-like domain"/>
    <property type="match status" value="1"/>
</dbReference>
<evidence type="ECO:0000256" key="1">
    <source>
        <dbReference type="ARBA" id="ARBA00023002"/>
    </source>
</evidence>
<evidence type="ECO:0000259" key="2">
    <source>
        <dbReference type="Pfam" id="PF00296"/>
    </source>
</evidence>
<dbReference type="InterPro" id="IPR036661">
    <property type="entry name" value="Luciferase-like_sf"/>
</dbReference>
<dbReference type="AlphaFoldDB" id="A0A381UMA6"/>
<protein>
    <recommendedName>
        <fullName evidence="2">Luciferase-like domain-containing protein</fullName>
    </recommendedName>
</protein>
<dbReference type="Pfam" id="PF00296">
    <property type="entry name" value="Bac_luciferase"/>
    <property type="match status" value="1"/>
</dbReference>
<dbReference type="SUPFAM" id="SSF51679">
    <property type="entry name" value="Bacterial luciferase-like"/>
    <property type="match status" value="1"/>
</dbReference>